<dbReference type="SMART" id="SM00248">
    <property type="entry name" value="ANK"/>
    <property type="match status" value="5"/>
</dbReference>
<dbReference type="PRINTS" id="PR01415">
    <property type="entry name" value="ANKYRIN"/>
</dbReference>
<dbReference type="PANTHER" id="PTHR24171:SF8">
    <property type="entry name" value="BRCA1-ASSOCIATED RING DOMAIN PROTEIN 1"/>
    <property type="match status" value="1"/>
</dbReference>
<dbReference type="PANTHER" id="PTHR24171">
    <property type="entry name" value="ANKYRIN REPEAT DOMAIN-CONTAINING PROTEIN 39-RELATED"/>
    <property type="match status" value="1"/>
</dbReference>
<feature type="repeat" description="ANK" evidence="3">
    <location>
        <begin position="111"/>
        <end position="139"/>
    </location>
</feature>
<dbReference type="AlphaFoldDB" id="A0A4P7BAR9"/>
<feature type="repeat" description="ANK" evidence="3">
    <location>
        <begin position="174"/>
        <end position="206"/>
    </location>
</feature>
<dbReference type="EMBL" id="CP038026">
    <property type="protein sequence ID" value="QBQ35210.1"/>
    <property type="molecule type" value="Genomic_DNA"/>
</dbReference>
<dbReference type="InterPro" id="IPR002110">
    <property type="entry name" value="Ankyrin_rpt"/>
</dbReference>
<dbReference type="SUPFAM" id="SSF48403">
    <property type="entry name" value="Ankyrin repeat"/>
    <property type="match status" value="1"/>
</dbReference>
<dbReference type="Gene3D" id="1.25.40.20">
    <property type="entry name" value="Ankyrin repeat-containing domain"/>
    <property type="match status" value="1"/>
</dbReference>
<proteinExistence type="predicted"/>
<reference evidence="5" key="1">
    <citation type="journal article" date="2014" name="Int. J. Syst. Evol. Microbiol.">
        <title>Complete genome sequence of Corynebacterium casei LMG S-19264T (=DSM 44701T), isolated from a smear-ripened cheese.</title>
        <authorList>
            <consortium name="US DOE Joint Genome Institute (JGI-PGF)"/>
            <person name="Walter F."/>
            <person name="Albersmeier A."/>
            <person name="Kalinowski J."/>
            <person name="Ruckert C."/>
        </authorList>
    </citation>
    <scope>NUCLEOTIDE SEQUENCE</scope>
    <source>
        <strain evidence="5">KCTC 12344</strain>
    </source>
</reference>
<feature type="signal peptide" evidence="4">
    <location>
        <begin position="1"/>
        <end position="31"/>
    </location>
</feature>
<dbReference type="PROSITE" id="PS50297">
    <property type="entry name" value="ANK_REP_REGION"/>
    <property type="match status" value="3"/>
</dbReference>
<feature type="repeat" description="ANK" evidence="3">
    <location>
        <begin position="141"/>
        <end position="173"/>
    </location>
</feature>
<evidence type="ECO:0000256" key="2">
    <source>
        <dbReference type="ARBA" id="ARBA00023043"/>
    </source>
</evidence>
<evidence type="ECO:0000313" key="7">
    <source>
        <dbReference type="Proteomes" id="UP000294359"/>
    </source>
</evidence>
<accession>A0A4P7BAR9</accession>
<evidence type="ECO:0000313" key="5">
    <source>
        <dbReference type="EMBL" id="GGZ05041.1"/>
    </source>
</evidence>
<reference evidence="6 7" key="2">
    <citation type="submission" date="2019-03" db="EMBL/GenBank/DDBJ databases">
        <title>Draft Genome Sequences of Six Type Strains of the Genus Massilia.</title>
        <authorList>
            <person name="Miess H."/>
            <person name="Frediansyhah A."/>
            <person name="Gross H."/>
        </authorList>
    </citation>
    <scope>NUCLEOTIDE SEQUENCE [LARGE SCALE GENOMIC DNA]</scope>
    <source>
        <strain evidence="6 7">DSM 17505</strain>
    </source>
</reference>
<evidence type="ECO:0000256" key="4">
    <source>
        <dbReference type="SAM" id="SignalP"/>
    </source>
</evidence>
<dbReference type="EMBL" id="BMWW01000009">
    <property type="protein sequence ID" value="GGZ05041.1"/>
    <property type="molecule type" value="Genomic_DNA"/>
</dbReference>
<dbReference type="GO" id="GO:0085020">
    <property type="term" value="P:protein K6-linked ubiquitination"/>
    <property type="evidence" value="ECO:0007669"/>
    <property type="project" value="TreeGrafter"/>
</dbReference>
<organism evidence="5 8">
    <name type="scientific">Pseudoduganella plicata</name>
    <dbReference type="NCBI Taxonomy" id="321984"/>
    <lineage>
        <taxon>Bacteria</taxon>
        <taxon>Pseudomonadati</taxon>
        <taxon>Pseudomonadota</taxon>
        <taxon>Betaproteobacteria</taxon>
        <taxon>Burkholderiales</taxon>
        <taxon>Oxalobacteraceae</taxon>
        <taxon>Telluria group</taxon>
        <taxon>Pseudoduganella</taxon>
    </lineage>
</organism>
<evidence type="ECO:0000256" key="1">
    <source>
        <dbReference type="ARBA" id="ARBA00022737"/>
    </source>
</evidence>
<keyword evidence="2 3" id="KW-0040">ANK repeat</keyword>
<keyword evidence="4" id="KW-0732">Signal</keyword>
<dbReference type="PROSITE" id="PS51318">
    <property type="entry name" value="TAT"/>
    <property type="match status" value="1"/>
</dbReference>
<dbReference type="RefSeq" id="WP_134383450.1">
    <property type="nucleotide sequence ID" value="NZ_BMWW01000009.1"/>
</dbReference>
<dbReference type="Proteomes" id="UP000294359">
    <property type="component" value="Chromosome"/>
</dbReference>
<keyword evidence="1" id="KW-0677">Repeat</keyword>
<dbReference type="OrthoDB" id="198309at2"/>
<reference evidence="5" key="3">
    <citation type="submission" date="2022-12" db="EMBL/GenBank/DDBJ databases">
        <authorList>
            <person name="Sun Q."/>
            <person name="Kim S."/>
        </authorList>
    </citation>
    <scope>NUCLEOTIDE SEQUENCE</scope>
    <source>
        <strain evidence="5">KCTC 12344</strain>
    </source>
</reference>
<evidence type="ECO:0000313" key="8">
    <source>
        <dbReference type="Proteomes" id="UP000619512"/>
    </source>
</evidence>
<feature type="chain" id="PRO_5044606615" evidence="4">
    <location>
        <begin position="32"/>
        <end position="238"/>
    </location>
</feature>
<evidence type="ECO:0000313" key="6">
    <source>
        <dbReference type="EMBL" id="QBQ35210.1"/>
    </source>
</evidence>
<dbReference type="InterPro" id="IPR036770">
    <property type="entry name" value="Ankyrin_rpt-contain_sf"/>
</dbReference>
<dbReference type="InterPro" id="IPR006311">
    <property type="entry name" value="TAT_signal"/>
</dbReference>
<name>A0A4P7BAR9_9BURK</name>
<protein>
    <submittedName>
        <fullName evidence="6">Ankyrin repeat domain-containing protein</fullName>
    </submittedName>
</protein>
<evidence type="ECO:0000256" key="3">
    <source>
        <dbReference type="PROSITE-ProRule" id="PRU00023"/>
    </source>
</evidence>
<gene>
    <name evidence="6" type="ORF">E1742_02770</name>
    <name evidence="5" type="ORF">GCM10007388_43280</name>
</gene>
<dbReference type="PROSITE" id="PS50088">
    <property type="entry name" value="ANK_REPEAT"/>
    <property type="match status" value="3"/>
</dbReference>
<keyword evidence="7" id="KW-1185">Reference proteome</keyword>
<dbReference type="Proteomes" id="UP000619512">
    <property type="component" value="Unassembled WGS sequence"/>
</dbReference>
<dbReference type="Pfam" id="PF12796">
    <property type="entry name" value="Ank_2"/>
    <property type="match status" value="2"/>
</dbReference>
<sequence length="238" mass="25680">MGIRVRLRLVRRRILLRIAAAAMAVASIAGAPHVAAADQTARNDAVTLFRAAQMNDAGRIKPLLARGLDPNVREPERGETGMIVALRYDAMAVFDLLLAQPKIQLDAQAANGNTALMMAAFKKNLPAVEKLVAKGAQVNRPGFTALHYAAAAGAIDILRYLLEHHAYIDAESPTKVTPLMLAAREGQEEAVKVLLEEGADATLRDSGFHLTAAEMAEKADKPWIAQAIARHLATRVKR</sequence>
<dbReference type="GO" id="GO:0004842">
    <property type="term" value="F:ubiquitin-protein transferase activity"/>
    <property type="evidence" value="ECO:0007669"/>
    <property type="project" value="TreeGrafter"/>
</dbReference>